<keyword evidence="5" id="KW-1185">Reference proteome</keyword>
<comment type="similarity">
    <text evidence="1">Belongs to the iron-sulfur cluster assembly SufBD family.</text>
</comment>
<dbReference type="InterPro" id="IPR037284">
    <property type="entry name" value="SUF_FeS_clus_asmbl_SufBD_sf"/>
</dbReference>
<proteinExistence type="inferred from homology"/>
<organism evidence="4 5">
    <name type="scientific">Karelsulcia muelleri (strain CARI)</name>
    <name type="common">Sulcia muelleri</name>
    <dbReference type="NCBI Taxonomy" id="706194"/>
    <lineage>
        <taxon>Bacteria</taxon>
        <taxon>Pseudomonadati</taxon>
        <taxon>Bacteroidota</taxon>
        <taxon>Flavobacteriia</taxon>
        <taxon>Flavobacteriales</taxon>
        <taxon>Candidatus Karelsulcia</taxon>
    </lineage>
</organism>
<dbReference type="PANTHER" id="PTHR30508">
    <property type="entry name" value="FES CLUSTER ASSEMBLY PROTEIN SUF"/>
    <property type="match status" value="1"/>
</dbReference>
<dbReference type="Proteomes" id="UP000002231">
    <property type="component" value="Chromosome"/>
</dbReference>
<evidence type="ECO:0000259" key="3">
    <source>
        <dbReference type="Pfam" id="PF19295"/>
    </source>
</evidence>
<dbReference type="PANTHER" id="PTHR30508:SF1">
    <property type="entry name" value="UPF0051 PROTEIN ABCI8, CHLOROPLASTIC-RELATED"/>
    <property type="match status" value="1"/>
</dbReference>
<dbReference type="NCBIfam" id="TIGR01980">
    <property type="entry name" value="sufB"/>
    <property type="match status" value="1"/>
</dbReference>
<dbReference type="AlphaFoldDB" id="E0TJN3"/>
<evidence type="ECO:0000256" key="1">
    <source>
        <dbReference type="ARBA" id="ARBA00043967"/>
    </source>
</evidence>
<dbReference type="NCBIfam" id="NF008773">
    <property type="entry name" value="PRK11814.1"/>
    <property type="match status" value="1"/>
</dbReference>
<dbReference type="Pfam" id="PF01458">
    <property type="entry name" value="SUFBD_core"/>
    <property type="match status" value="1"/>
</dbReference>
<gene>
    <name evidence="4" type="primary">sufB</name>
    <name evidence="4" type="ordered locus">SMCARI_211</name>
</gene>
<evidence type="ECO:0000313" key="5">
    <source>
        <dbReference type="Proteomes" id="UP000002231"/>
    </source>
</evidence>
<dbReference type="InterPro" id="IPR055346">
    <property type="entry name" value="Fe-S_cluster_assembly_SufBD"/>
</dbReference>
<feature type="domain" description="SUF system FeS cluster assembly SufBD N-terminal" evidence="3">
    <location>
        <begin position="129"/>
        <end position="202"/>
    </location>
</feature>
<name>E0TJN3_KARMC</name>
<sequence>MIKKKKEFNIIDNIENSYYKYGFYTNIESDKIPKGINENIITHISRKKNEPDWMLKRRLKSYKIWKKMIHPKWGNFSYKIPDFKNISYYSAIKKNKFLKKEIDNKLLDTFNKLNLKLKKNKKLSKIALDVIMDSVSVTTTFKKVLSEKGIIFCPISKAIKKYPDLIKKYIGKIVPIKDNFYSALNSAVFSDGSFCYIPKNVRCPVELSTYFRINESGIGQFERTLVIADKNSYVSYLEGCTAPQREENQLHAAVVELIALEGAEIKYSTVQNWYPGDKNGIGGVFNFVTKRGLCEKKSKISWTQIETGSAITWKYPSCILKGDDSIGEFYSVAFTKNFQQSDTGTKMIHLGKNTKSTIISKGISAGFSKNSYRGLVNISSNAINSRNFSQCDSLLIGNTCSAHTFPFINVKNNSSKVEHEATTSKIEEDQIFYCNQRGINLEKAISLIVTGFSKNILDRLPMEFAIEARKLLEIKLEGSVG</sequence>
<dbReference type="InterPro" id="IPR000825">
    <property type="entry name" value="SUF_FeS_clus_asmbl_SufBD_core"/>
</dbReference>
<dbReference type="InterPro" id="IPR045595">
    <property type="entry name" value="SufBD_N"/>
</dbReference>
<dbReference type="HOGENOM" id="CLU_026231_0_0_10"/>
<feature type="domain" description="SUF system FeS cluster assembly SufBD core" evidence="2">
    <location>
        <begin position="211"/>
        <end position="452"/>
    </location>
</feature>
<dbReference type="KEGG" id="sum:SMCARI_211"/>
<evidence type="ECO:0000259" key="2">
    <source>
        <dbReference type="Pfam" id="PF01458"/>
    </source>
</evidence>
<dbReference type="STRING" id="706194.SMCARI_211"/>
<dbReference type="Pfam" id="PF19295">
    <property type="entry name" value="SufBD_N"/>
    <property type="match status" value="1"/>
</dbReference>
<evidence type="ECO:0000313" key="4">
    <source>
        <dbReference type="EMBL" id="ADM90010.1"/>
    </source>
</evidence>
<dbReference type="EMBL" id="CP002163">
    <property type="protein sequence ID" value="ADM90010.1"/>
    <property type="molecule type" value="Genomic_DNA"/>
</dbReference>
<dbReference type="SUPFAM" id="SSF101960">
    <property type="entry name" value="Stabilizer of iron transporter SufD"/>
    <property type="match status" value="1"/>
</dbReference>
<protein>
    <submittedName>
        <fullName evidence="4">FeS assembly protein SufB</fullName>
    </submittedName>
</protein>
<dbReference type="InterPro" id="IPR010231">
    <property type="entry name" value="SUF_FeS_clus_asmbl_SufB"/>
</dbReference>
<accession>E0TJN3</accession>
<reference evidence="5" key="1">
    <citation type="journal article" date="2010" name="Genome Biol. Evol.">
        <title>Functional convergence in reduced genomes of bacterial symbionts spanning 200 My of evolution.</title>
        <authorList>
            <person name="McCutcheon J.P."/>
            <person name="Moran N.A."/>
        </authorList>
    </citation>
    <scope>NUCLEOTIDE SEQUENCE [LARGE SCALE GENOMIC DNA]</scope>
    <source>
        <strain evidence="5">CARI</strain>
    </source>
</reference>
<dbReference type="GO" id="GO:0016226">
    <property type="term" value="P:iron-sulfur cluster assembly"/>
    <property type="evidence" value="ECO:0007669"/>
    <property type="project" value="InterPro"/>
</dbReference>